<sequence length="98" mass="11622">MRKKFHETRTVEPLCFIRKAAWPNRTRNSDTPIGQEVRRHRRQAARKPPKQTVQLTHNSSQPPKGLPWWWSVRNRKQLGRCRLADWGNVEKEASILNT</sequence>
<feature type="compositionally biased region" description="Polar residues" evidence="1">
    <location>
        <begin position="51"/>
        <end position="62"/>
    </location>
</feature>
<gene>
    <name evidence="2" type="ORF">NTJ_00999</name>
</gene>
<keyword evidence="3" id="KW-1185">Reference proteome</keyword>
<protein>
    <submittedName>
        <fullName evidence="2">Uncharacterized protein</fullName>
    </submittedName>
</protein>
<proteinExistence type="predicted"/>
<name>A0ABN7A8A0_9HEMI</name>
<reference evidence="2 3" key="1">
    <citation type="submission" date="2023-09" db="EMBL/GenBank/DDBJ databases">
        <title>Nesidiocoris tenuis whole genome shotgun sequence.</title>
        <authorList>
            <person name="Shibata T."/>
            <person name="Shimoda M."/>
            <person name="Kobayashi T."/>
            <person name="Uehara T."/>
        </authorList>
    </citation>
    <scope>NUCLEOTIDE SEQUENCE [LARGE SCALE GENOMIC DNA]</scope>
    <source>
        <strain evidence="2 3">Japan</strain>
    </source>
</reference>
<evidence type="ECO:0000313" key="2">
    <source>
        <dbReference type="EMBL" id="BES88193.1"/>
    </source>
</evidence>
<dbReference type="Proteomes" id="UP001307889">
    <property type="component" value="Chromosome 1"/>
</dbReference>
<feature type="region of interest" description="Disordered" evidence="1">
    <location>
        <begin position="25"/>
        <end position="68"/>
    </location>
</feature>
<evidence type="ECO:0000256" key="1">
    <source>
        <dbReference type="SAM" id="MobiDB-lite"/>
    </source>
</evidence>
<organism evidence="2 3">
    <name type="scientific">Nesidiocoris tenuis</name>
    <dbReference type="NCBI Taxonomy" id="355587"/>
    <lineage>
        <taxon>Eukaryota</taxon>
        <taxon>Metazoa</taxon>
        <taxon>Ecdysozoa</taxon>
        <taxon>Arthropoda</taxon>
        <taxon>Hexapoda</taxon>
        <taxon>Insecta</taxon>
        <taxon>Pterygota</taxon>
        <taxon>Neoptera</taxon>
        <taxon>Paraneoptera</taxon>
        <taxon>Hemiptera</taxon>
        <taxon>Heteroptera</taxon>
        <taxon>Panheteroptera</taxon>
        <taxon>Cimicomorpha</taxon>
        <taxon>Miridae</taxon>
        <taxon>Dicyphina</taxon>
        <taxon>Nesidiocoris</taxon>
    </lineage>
</organism>
<accession>A0ABN7A8A0</accession>
<evidence type="ECO:0000313" key="3">
    <source>
        <dbReference type="Proteomes" id="UP001307889"/>
    </source>
</evidence>
<feature type="compositionally biased region" description="Basic residues" evidence="1">
    <location>
        <begin position="38"/>
        <end position="49"/>
    </location>
</feature>
<dbReference type="EMBL" id="AP028909">
    <property type="protein sequence ID" value="BES88193.1"/>
    <property type="molecule type" value="Genomic_DNA"/>
</dbReference>